<evidence type="ECO:0000256" key="1">
    <source>
        <dbReference type="SAM" id="MobiDB-lite"/>
    </source>
</evidence>
<feature type="transmembrane region" description="Helical" evidence="2">
    <location>
        <begin position="220"/>
        <end position="245"/>
    </location>
</feature>
<dbReference type="OrthoDB" id="5347452at2759"/>
<gene>
    <name evidence="4" type="ORF">CC80DRAFT_538174</name>
</gene>
<feature type="signal peptide" evidence="3">
    <location>
        <begin position="1"/>
        <end position="17"/>
    </location>
</feature>
<dbReference type="AlphaFoldDB" id="A0A6A5TUA1"/>
<evidence type="ECO:0008006" key="6">
    <source>
        <dbReference type="Google" id="ProtNLM"/>
    </source>
</evidence>
<evidence type="ECO:0000313" key="4">
    <source>
        <dbReference type="EMBL" id="KAF1952487.1"/>
    </source>
</evidence>
<organism evidence="4 5">
    <name type="scientific">Byssothecium circinans</name>
    <dbReference type="NCBI Taxonomy" id="147558"/>
    <lineage>
        <taxon>Eukaryota</taxon>
        <taxon>Fungi</taxon>
        <taxon>Dikarya</taxon>
        <taxon>Ascomycota</taxon>
        <taxon>Pezizomycotina</taxon>
        <taxon>Dothideomycetes</taxon>
        <taxon>Pleosporomycetidae</taxon>
        <taxon>Pleosporales</taxon>
        <taxon>Massarineae</taxon>
        <taxon>Massarinaceae</taxon>
        <taxon>Byssothecium</taxon>
    </lineage>
</organism>
<keyword evidence="2" id="KW-1133">Transmembrane helix</keyword>
<feature type="region of interest" description="Disordered" evidence="1">
    <location>
        <begin position="173"/>
        <end position="217"/>
    </location>
</feature>
<dbReference type="Proteomes" id="UP000800035">
    <property type="component" value="Unassembled WGS sequence"/>
</dbReference>
<reference evidence="4" key="1">
    <citation type="journal article" date="2020" name="Stud. Mycol.">
        <title>101 Dothideomycetes genomes: a test case for predicting lifestyles and emergence of pathogens.</title>
        <authorList>
            <person name="Haridas S."/>
            <person name="Albert R."/>
            <person name="Binder M."/>
            <person name="Bloem J."/>
            <person name="Labutti K."/>
            <person name="Salamov A."/>
            <person name="Andreopoulos B."/>
            <person name="Baker S."/>
            <person name="Barry K."/>
            <person name="Bills G."/>
            <person name="Bluhm B."/>
            <person name="Cannon C."/>
            <person name="Castanera R."/>
            <person name="Culley D."/>
            <person name="Daum C."/>
            <person name="Ezra D."/>
            <person name="Gonzalez J."/>
            <person name="Henrissat B."/>
            <person name="Kuo A."/>
            <person name="Liang C."/>
            <person name="Lipzen A."/>
            <person name="Lutzoni F."/>
            <person name="Magnuson J."/>
            <person name="Mondo S."/>
            <person name="Nolan M."/>
            <person name="Ohm R."/>
            <person name="Pangilinan J."/>
            <person name="Park H.-J."/>
            <person name="Ramirez L."/>
            <person name="Alfaro M."/>
            <person name="Sun H."/>
            <person name="Tritt A."/>
            <person name="Yoshinaga Y."/>
            <person name="Zwiers L.-H."/>
            <person name="Turgeon B."/>
            <person name="Goodwin S."/>
            <person name="Spatafora J."/>
            <person name="Crous P."/>
            <person name="Grigoriev I."/>
        </authorList>
    </citation>
    <scope>NUCLEOTIDE SEQUENCE</scope>
    <source>
        <strain evidence="4">CBS 675.92</strain>
    </source>
</reference>
<sequence>MLSHALCAFIAPALASAVAFPWALPEPTFVIPEVDRWSPAPTKAPNVGILELFRRAEESDTICGFVSGVSTSSLTCDPGKSSVCATNTYYGVHGCCDPKNMSACTIPTTCIPSSLMTASCSDAKCSSDPLTLKCSGTAAPECYRWDFAYSTAKTTTFKEWGCAAKGGTAVAERTWSGMSTPSKTSSTTTRTTSSTSASSTAAQATTLPATQSPGKPNNTAAIVGGTIGGLVVVGAVASFIIYLLLRDRRLKREASNNNLPTHQSQQTGFGNTGMTEYSPHGFTPVNAWQDDNKGWPGSPTTTVLNKSPVISDCGPGGDGQATMFGVVEAHGTQVHEAPV</sequence>
<feature type="chain" id="PRO_5025499934" description="Mid2 domain-containing protein" evidence="3">
    <location>
        <begin position="18"/>
        <end position="339"/>
    </location>
</feature>
<keyword evidence="3" id="KW-0732">Signal</keyword>
<accession>A0A6A5TUA1</accession>
<keyword evidence="2" id="KW-0812">Transmembrane</keyword>
<evidence type="ECO:0000256" key="3">
    <source>
        <dbReference type="SAM" id="SignalP"/>
    </source>
</evidence>
<protein>
    <recommendedName>
        <fullName evidence="6">Mid2 domain-containing protein</fullName>
    </recommendedName>
</protein>
<keyword evidence="2" id="KW-0472">Membrane</keyword>
<name>A0A6A5TUA1_9PLEO</name>
<keyword evidence="5" id="KW-1185">Reference proteome</keyword>
<dbReference type="EMBL" id="ML977010">
    <property type="protein sequence ID" value="KAF1952487.1"/>
    <property type="molecule type" value="Genomic_DNA"/>
</dbReference>
<evidence type="ECO:0000313" key="5">
    <source>
        <dbReference type="Proteomes" id="UP000800035"/>
    </source>
</evidence>
<proteinExistence type="predicted"/>
<feature type="compositionally biased region" description="Low complexity" evidence="1">
    <location>
        <begin position="179"/>
        <end position="212"/>
    </location>
</feature>
<evidence type="ECO:0000256" key="2">
    <source>
        <dbReference type="SAM" id="Phobius"/>
    </source>
</evidence>